<dbReference type="Proteomes" id="UP000230002">
    <property type="component" value="Unassembled WGS sequence"/>
</dbReference>
<protein>
    <submittedName>
        <fullName evidence="1">Uncharacterized protein</fullName>
    </submittedName>
</protein>
<proteinExistence type="predicted"/>
<evidence type="ECO:0000313" key="1">
    <source>
        <dbReference type="EMBL" id="PIL34805.1"/>
    </source>
</evidence>
<dbReference type="AlphaFoldDB" id="A0A2G8SM03"/>
<reference evidence="1 2" key="1">
    <citation type="journal article" date="2015" name="Sci. Rep.">
        <title>Chromosome-level genome map provides insights into diverse defense mechanisms in the medicinal fungus Ganoderma sinense.</title>
        <authorList>
            <person name="Zhu Y."/>
            <person name="Xu J."/>
            <person name="Sun C."/>
            <person name="Zhou S."/>
            <person name="Xu H."/>
            <person name="Nelson D.R."/>
            <person name="Qian J."/>
            <person name="Song J."/>
            <person name="Luo H."/>
            <person name="Xiang L."/>
            <person name="Li Y."/>
            <person name="Xu Z."/>
            <person name="Ji A."/>
            <person name="Wang L."/>
            <person name="Lu S."/>
            <person name="Hayward A."/>
            <person name="Sun W."/>
            <person name="Li X."/>
            <person name="Schwartz D.C."/>
            <person name="Wang Y."/>
            <person name="Chen S."/>
        </authorList>
    </citation>
    <scope>NUCLEOTIDE SEQUENCE [LARGE SCALE GENOMIC DNA]</scope>
    <source>
        <strain evidence="1 2">ZZ0214-1</strain>
    </source>
</reference>
<evidence type="ECO:0000313" key="2">
    <source>
        <dbReference type="Proteomes" id="UP000230002"/>
    </source>
</evidence>
<comment type="caution">
    <text evidence="1">The sequence shown here is derived from an EMBL/GenBank/DDBJ whole genome shotgun (WGS) entry which is preliminary data.</text>
</comment>
<accession>A0A2G8SM03</accession>
<sequence>MSVTDRKSALRYLKAVADVIPVEGGFFSFRGPRVERSWQVSAEVKLTVIRRSYSQAEPTNISYQIDLGSLMPPPAEDETTKDYLTVYVLRPKDDIVANRVAYQRCLDDLIANEASFSSQKPA</sequence>
<organism evidence="1 2">
    <name type="scientific">Ganoderma sinense ZZ0214-1</name>
    <dbReference type="NCBI Taxonomy" id="1077348"/>
    <lineage>
        <taxon>Eukaryota</taxon>
        <taxon>Fungi</taxon>
        <taxon>Dikarya</taxon>
        <taxon>Basidiomycota</taxon>
        <taxon>Agaricomycotina</taxon>
        <taxon>Agaricomycetes</taxon>
        <taxon>Polyporales</taxon>
        <taxon>Polyporaceae</taxon>
        <taxon>Ganoderma</taxon>
    </lineage>
</organism>
<gene>
    <name evidence="1" type="ORF">GSI_02592</name>
</gene>
<name>A0A2G8SM03_9APHY</name>
<dbReference type="EMBL" id="AYKW01000004">
    <property type="protein sequence ID" value="PIL34805.1"/>
    <property type="molecule type" value="Genomic_DNA"/>
</dbReference>
<keyword evidence="2" id="KW-1185">Reference proteome</keyword>